<dbReference type="GO" id="GO:0010628">
    <property type="term" value="P:positive regulation of gene expression"/>
    <property type="evidence" value="ECO:0007669"/>
    <property type="project" value="TreeGrafter"/>
</dbReference>
<comment type="subcellular location">
    <subcellularLocation>
        <location evidence="1">Nucleus</location>
    </subcellularLocation>
</comment>
<comment type="similarity">
    <text evidence="2">Belongs to the Mediator complex subunit 23 family.</text>
</comment>
<dbReference type="InterPro" id="IPR021629">
    <property type="entry name" value="Mediator_Med23"/>
</dbReference>
<dbReference type="GO" id="GO:0016592">
    <property type="term" value="C:mediator complex"/>
    <property type="evidence" value="ECO:0007669"/>
    <property type="project" value="TreeGrafter"/>
</dbReference>
<accession>A0A8S4S8U1</accession>
<evidence type="ECO:0000256" key="2">
    <source>
        <dbReference type="ARBA" id="ARBA00010222"/>
    </source>
</evidence>
<name>A0A8S4S8U1_9NEOP</name>
<evidence type="ECO:0000313" key="8">
    <source>
        <dbReference type="EMBL" id="CAH2251213.1"/>
    </source>
</evidence>
<evidence type="ECO:0000313" key="9">
    <source>
        <dbReference type="Proteomes" id="UP000838756"/>
    </source>
</evidence>
<dbReference type="EMBL" id="CAKXAJ010026020">
    <property type="protein sequence ID" value="CAH2251213.1"/>
    <property type="molecule type" value="Genomic_DNA"/>
</dbReference>
<dbReference type="AlphaFoldDB" id="A0A8S4S8U1"/>
<evidence type="ECO:0000256" key="1">
    <source>
        <dbReference type="ARBA" id="ARBA00004123"/>
    </source>
</evidence>
<keyword evidence="6" id="KW-0539">Nucleus</keyword>
<dbReference type="PANTHER" id="PTHR12691:SF10">
    <property type="entry name" value="MEDIATOR OF RNA POLYMERASE II TRANSCRIPTION SUBUNIT 23"/>
    <property type="match status" value="1"/>
</dbReference>
<keyword evidence="5" id="KW-0804">Transcription</keyword>
<keyword evidence="4" id="KW-0805">Transcription regulation</keyword>
<feature type="non-terminal residue" evidence="8">
    <location>
        <position position="1"/>
    </location>
</feature>
<evidence type="ECO:0000256" key="6">
    <source>
        <dbReference type="ARBA" id="ARBA00023242"/>
    </source>
</evidence>
<dbReference type="Pfam" id="PF11573">
    <property type="entry name" value="Med23"/>
    <property type="match status" value="1"/>
</dbReference>
<reference evidence="8" key="1">
    <citation type="submission" date="2022-03" db="EMBL/GenBank/DDBJ databases">
        <authorList>
            <person name="Lindestad O."/>
        </authorList>
    </citation>
    <scope>NUCLEOTIDE SEQUENCE</scope>
</reference>
<organism evidence="8 9">
    <name type="scientific">Pararge aegeria aegeria</name>
    <dbReference type="NCBI Taxonomy" id="348720"/>
    <lineage>
        <taxon>Eukaryota</taxon>
        <taxon>Metazoa</taxon>
        <taxon>Ecdysozoa</taxon>
        <taxon>Arthropoda</taxon>
        <taxon>Hexapoda</taxon>
        <taxon>Insecta</taxon>
        <taxon>Pterygota</taxon>
        <taxon>Neoptera</taxon>
        <taxon>Endopterygota</taxon>
        <taxon>Lepidoptera</taxon>
        <taxon>Glossata</taxon>
        <taxon>Ditrysia</taxon>
        <taxon>Papilionoidea</taxon>
        <taxon>Nymphalidae</taxon>
        <taxon>Satyrinae</taxon>
        <taxon>Satyrini</taxon>
        <taxon>Parargina</taxon>
        <taxon>Pararge</taxon>
    </lineage>
</organism>
<dbReference type="GO" id="GO:0005667">
    <property type="term" value="C:transcription regulator complex"/>
    <property type="evidence" value="ECO:0007669"/>
    <property type="project" value="TreeGrafter"/>
</dbReference>
<dbReference type="Proteomes" id="UP000838756">
    <property type="component" value="Unassembled WGS sequence"/>
</dbReference>
<evidence type="ECO:0000256" key="5">
    <source>
        <dbReference type="ARBA" id="ARBA00023163"/>
    </source>
</evidence>
<gene>
    <name evidence="8" type="primary">jg25282</name>
    <name evidence="8" type="ORF">PAEG_LOCUS22189</name>
</gene>
<protein>
    <recommendedName>
        <fullName evidence="3">Mediator of RNA polymerase II transcription subunit 23</fullName>
    </recommendedName>
    <alternativeName>
        <fullName evidence="7">Mediator complex subunit 23</fullName>
    </alternativeName>
</protein>
<dbReference type="OrthoDB" id="9982951at2759"/>
<dbReference type="PANTHER" id="PTHR12691">
    <property type="entry name" value="MEDIATOR OF RNA POLYMERASE II TRANSCRIPTION SUBUNIT 23"/>
    <property type="match status" value="1"/>
</dbReference>
<comment type="caution">
    <text evidence="8">The sequence shown here is derived from an EMBL/GenBank/DDBJ whole genome shotgun (WGS) entry which is preliminary data.</text>
</comment>
<evidence type="ECO:0000256" key="7">
    <source>
        <dbReference type="ARBA" id="ARBA00031961"/>
    </source>
</evidence>
<keyword evidence="9" id="KW-1185">Reference proteome</keyword>
<sequence length="114" mass="13410">FVKEKLTPEIHTETQLLFLCHLVGPYLQRFNSDVSRAVMEITKTLYELLAHIDKIQPHLQYIDPVCDLLYHIKYMFVGDTMKSEVEGVIRKLRPALQMRLRFITHLNVEQINTA</sequence>
<proteinExistence type="inferred from homology"/>
<dbReference type="GO" id="GO:0006357">
    <property type="term" value="P:regulation of transcription by RNA polymerase II"/>
    <property type="evidence" value="ECO:0007669"/>
    <property type="project" value="TreeGrafter"/>
</dbReference>
<evidence type="ECO:0000256" key="3">
    <source>
        <dbReference type="ARBA" id="ARBA00019696"/>
    </source>
</evidence>
<evidence type="ECO:0000256" key="4">
    <source>
        <dbReference type="ARBA" id="ARBA00023015"/>
    </source>
</evidence>